<sequence length="143" mass="16956">MREMIRNRNSITEYGLHDSRIKKITLADDHLVFTVDKVFHYSKSGEEHGFEAEVIFTKCNLEDCWVLVYDGVLSEEKFSGQRMAMQDFIQQYNHQEFEIITELHNGYSTFFVGWLWKNKIPVSAQVEIFNFGEMIIRIGQQFF</sequence>
<gene>
    <name evidence="1" type="ORF">B5E88_09750</name>
</gene>
<proteinExistence type="predicted"/>
<comment type="caution">
    <text evidence="1">The sequence shown here is derived from an EMBL/GenBank/DDBJ whole genome shotgun (WGS) entry which is preliminary data.</text>
</comment>
<dbReference type="AlphaFoldDB" id="A0A1Y4QW43"/>
<evidence type="ECO:0000313" key="1">
    <source>
        <dbReference type="EMBL" id="OUQ09548.1"/>
    </source>
</evidence>
<accession>A0A1Y4QW43</accession>
<dbReference type="EMBL" id="NFLC01000021">
    <property type="protein sequence ID" value="OUQ09548.1"/>
    <property type="molecule type" value="Genomic_DNA"/>
</dbReference>
<dbReference type="RefSeq" id="WP_047242544.1">
    <property type="nucleotide sequence ID" value="NZ_CP010060.1"/>
</dbReference>
<protein>
    <submittedName>
        <fullName evidence="1">Uncharacterized protein</fullName>
    </submittedName>
</protein>
<name>A0A1Y4QW43_9ENTE</name>
<evidence type="ECO:0000313" key="2">
    <source>
        <dbReference type="Proteomes" id="UP000196074"/>
    </source>
</evidence>
<reference evidence="2" key="1">
    <citation type="submission" date="2017-04" db="EMBL/GenBank/DDBJ databases">
        <title>Function of individual gut microbiota members based on whole genome sequencing of pure cultures obtained from chicken caecum.</title>
        <authorList>
            <person name="Medvecky M."/>
            <person name="Cejkova D."/>
            <person name="Polansky O."/>
            <person name="Karasova D."/>
            <person name="Kubasova T."/>
            <person name="Cizek A."/>
            <person name="Rychlik I."/>
        </authorList>
    </citation>
    <scope>NUCLEOTIDE SEQUENCE [LARGE SCALE GENOMIC DNA]</scope>
    <source>
        <strain evidence="2">An144</strain>
    </source>
</reference>
<dbReference type="Proteomes" id="UP000196074">
    <property type="component" value="Unassembled WGS sequence"/>
</dbReference>
<organism evidence="1 2">
    <name type="scientific">Enterococcus cecorum</name>
    <dbReference type="NCBI Taxonomy" id="44008"/>
    <lineage>
        <taxon>Bacteria</taxon>
        <taxon>Bacillati</taxon>
        <taxon>Bacillota</taxon>
        <taxon>Bacilli</taxon>
        <taxon>Lactobacillales</taxon>
        <taxon>Enterococcaceae</taxon>
        <taxon>Enterococcus</taxon>
    </lineage>
</organism>